<dbReference type="Pfam" id="PF01584">
    <property type="entry name" value="CheW"/>
    <property type="match status" value="1"/>
</dbReference>
<dbReference type="GO" id="GO:0005829">
    <property type="term" value="C:cytosol"/>
    <property type="evidence" value="ECO:0007669"/>
    <property type="project" value="TreeGrafter"/>
</dbReference>
<evidence type="ECO:0000256" key="1">
    <source>
        <dbReference type="ARBA" id="ARBA00004496"/>
    </source>
</evidence>
<gene>
    <name evidence="5" type="ORF">A2W18_03780</name>
</gene>
<dbReference type="CDD" id="cd00732">
    <property type="entry name" value="CheW"/>
    <property type="match status" value="1"/>
</dbReference>
<dbReference type="InterPro" id="IPR039315">
    <property type="entry name" value="CheW"/>
</dbReference>
<accession>A0A1F6UYD3</accession>
<dbReference type="PANTHER" id="PTHR22617">
    <property type="entry name" value="CHEMOTAXIS SENSOR HISTIDINE KINASE-RELATED"/>
    <property type="match status" value="1"/>
</dbReference>
<protein>
    <recommendedName>
        <fullName evidence="2">Chemotaxis protein CheW</fullName>
    </recommendedName>
</protein>
<dbReference type="Proteomes" id="UP000179076">
    <property type="component" value="Unassembled WGS sequence"/>
</dbReference>
<name>A0A1F6UYD3_9PROT</name>
<dbReference type="SUPFAM" id="SSF50341">
    <property type="entry name" value="CheW-like"/>
    <property type="match status" value="1"/>
</dbReference>
<dbReference type="Gene3D" id="2.40.50.180">
    <property type="entry name" value="CheA-289, Domain 4"/>
    <property type="match status" value="1"/>
</dbReference>
<proteinExistence type="predicted"/>
<dbReference type="PANTHER" id="PTHR22617:SF45">
    <property type="entry name" value="CHEMOTAXIS PROTEIN CHEW"/>
    <property type="match status" value="1"/>
</dbReference>
<evidence type="ECO:0000256" key="3">
    <source>
        <dbReference type="ARBA" id="ARBA00022490"/>
    </source>
</evidence>
<feature type="domain" description="CheW-like" evidence="4">
    <location>
        <begin position="16"/>
        <end position="156"/>
    </location>
</feature>
<comment type="subcellular location">
    <subcellularLocation>
        <location evidence="1">Cytoplasm</location>
    </subcellularLocation>
</comment>
<evidence type="ECO:0000313" key="6">
    <source>
        <dbReference type="Proteomes" id="UP000179076"/>
    </source>
</evidence>
<dbReference type="AlphaFoldDB" id="A0A1F6UYD3"/>
<organism evidence="5 6">
    <name type="scientific">Candidatus Muproteobacteria bacterium RBG_16_60_9</name>
    <dbReference type="NCBI Taxonomy" id="1817755"/>
    <lineage>
        <taxon>Bacteria</taxon>
        <taxon>Pseudomonadati</taxon>
        <taxon>Pseudomonadota</taxon>
        <taxon>Candidatus Muproteobacteria</taxon>
    </lineage>
</organism>
<comment type="caution">
    <text evidence="5">The sequence shown here is derived from an EMBL/GenBank/DDBJ whole genome shotgun (WGS) entry which is preliminary data.</text>
</comment>
<dbReference type="PROSITE" id="PS50851">
    <property type="entry name" value="CHEW"/>
    <property type="match status" value="1"/>
</dbReference>
<evidence type="ECO:0000259" key="4">
    <source>
        <dbReference type="PROSITE" id="PS50851"/>
    </source>
</evidence>
<dbReference type="GO" id="GO:0006935">
    <property type="term" value="P:chemotaxis"/>
    <property type="evidence" value="ECO:0007669"/>
    <property type="project" value="InterPro"/>
</dbReference>
<evidence type="ECO:0000313" key="5">
    <source>
        <dbReference type="EMBL" id="OGI62276.1"/>
    </source>
</evidence>
<dbReference type="GO" id="GO:0007165">
    <property type="term" value="P:signal transduction"/>
    <property type="evidence" value="ECO:0007669"/>
    <property type="project" value="InterPro"/>
</dbReference>
<evidence type="ECO:0000256" key="2">
    <source>
        <dbReference type="ARBA" id="ARBA00021483"/>
    </source>
</evidence>
<reference evidence="5 6" key="1">
    <citation type="journal article" date="2016" name="Nat. Commun.">
        <title>Thousands of microbial genomes shed light on interconnected biogeochemical processes in an aquifer system.</title>
        <authorList>
            <person name="Anantharaman K."/>
            <person name="Brown C.T."/>
            <person name="Hug L.A."/>
            <person name="Sharon I."/>
            <person name="Castelle C.J."/>
            <person name="Probst A.J."/>
            <person name="Thomas B.C."/>
            <person name="Singh A."/>
            <person name="Wilkins M.J."/>
            <person name="Karaoz U."/>
            <person name="Brodie E.L."/>
            <person name="Williams K.H."/>
            <person name="Hubbard S.S."/>
            <person name="Banfield J.F."/>
        </authorList>
    </citation>
    <scope>NUCLEOTIDE SEQUENCE [LARGE SCALE GENOMIC DNA]</scope>
</reference>
<dbReference type="InterPro" id="IPR002545">
    <property type="entry name" value="CheW-lke_dom"/>
</dbReference>
<dbReference type="EMBL" id="MFSP01000180">
    <property type="protein sequence ID" value="OGI62276.1"/>
    <property type="molecule type" value="Genomic_DNA"/>
</dbReference>
<sequence length="163" mass="17962">MNSSAQIAGTSRAAEAEQYLTFRLDGLDYGIPIHQVQEIRGWTKVTPLPNSPRYIRGVLNLRGTIVPIIDLRLRFNLPEVPYDAITVIVVINVGPRLAGIVVDAVSDVIDLDPEQRRNAPEFEGQANRQFVQGLTQVEDKLLVLIDVDKLINHDALAQAADAA</sequence>
<dbReference type="Gene3D" id="2.30.30.40">
    <property type="entry name" value="SH3 Domains"/>
    <property type="match status" value="1"/>
</dbReference>
<dbReference type="InterPro" id="IPR036061">
    <property type="entry name" value="CheW-like_dom_sf"/>
</dbReference>
<keyword evidence="3" id="KW-0963">Cytoplasm</keyword>
<dbReference type="SMART" id="SM00260">
    <property type="entry name" value="CheW"/>
    <property type="match status" value="1"/>
</dbReference>